<dbReference type="InterPro" id="IPR050194">
    <property type="entry name" value="Glycosyltransferase_grp1"/>
</dbReference>
<organism evidence="2 3">
    <name type="scientific">Candidatus Roizmanbacteria bacterium RIFCSPLOWO2_01_FULL_38_12</name>
    <dbReference type="NCBI Taxonomy" id="1802061"/>
    <lineage>
        <taxon>Bacteria</taxon>
        <taxon>Candidatus Roizmaniibacteriota</taxon>
    </lineage>
</organism>
<dbReference type="EMBL" id="MGAL01000024">
    <property type="protein sequence ID" value="OGK48005.1"/>
    <property type="molecule type" value="Genomic_DNA"/>
</dbReference>
<sequence length="466" mass="53888">MKRVNDLISKYNKTDNYIVISEFPSQMELNGNTGLSRYSQNTISSLKKRLANSNAGTIILGNIVNGREEIYEQNGILVVRCFKRNSFRPFLKLIYFAYRFNKVKKVLFEFEFATYGNEKVSVSIPLILIAFKLLRKKIYFALHQVVTDLTSLHSHLGLTKGSVKLSIINHVLNFFYFTVGVLSDKVIVLEDEFKQRLSKFVHNNKIEVIPHGIEKVKSNTNYKKENLGFKKNDFIILVFGYVAWYKGVDSIIRVFNKLPKSMYDRNLKLVIAGGKSAAQEGKKHYELYYNKITALVKANKNITLTGFLKEEDIEKYYQIADLCAFPYKTFISSSGPLSFAISFKKPFILSKNLIGYLKSPDFSQSFDEAKLMAKDVFIDVTISHMKRAISDVISNDIYVKKVNSFTNLLTRKRDWKTLSARYYNLLFFDQQSFQIGLAFKNLLNYRTYVIISVFNIFKSITRNIFT</sequence>
<dbReference type="Gene3D" id="3.40.50.2000">
    <property type="entry name" value="Glycogen Phosphorylase B"/>
    <property type="match status" value="2"/>
</dbReference>
<dbReference type="PANTHER" id="PTHR45947">
    <property type="entry name" value="SULFOQUINOVOSYL TRANSFERASE SQD2"/>
    <property type="match status" value="1"/>
</dbReference>
<evidence type="ECO:0000259" key="1">
    <source>
        <dbReference type="Pfam" id="PF00534"/>
    </source>
</evidence>
<dbReference type="Pfam" id="PF00534">
    <property type="entry name" value="Glycos_transf_1"/>
    <property type="match status" value="1"/>
</dbReference>
<dbReference type="Proteomes" id="UP000177141">
    <property type="component" value="Unassembled WGS sequence"/>
</dbReference>
<dbReference type="STRING" id="1802061.A3A93_04355"/>
<dbReference type="GO" id="GO:0016757">
    <property type="term" value="F:glycosyltransferase activity"/>
    <property type="evidence" value="ECO:0007669"/>
    <property type="project" value="InterPro"/>
</dbReference>
<reference evidence="2 3" key="1">
    <citation type="journal article" date="2016" name="Nat. Commun.">
        <title>Thousands of microbial genomes shed light on interconnected biogeochemical processes in an aquifer system.</title>
        <authorList>
            <person name="Anantharaman K."/>
            <person name="Brown C.T."/>
            <person name="Hug L.A."/>
            <person name="Sharon I."/>
            <person name="Castelle C.J."/>
            <person name="Probst A.J."/>
            <person name="Thomas B.C."/>
            <person name="Singh A."/>
            <person name="Wilkins M.J."/>
            <person name="Karaoz U."/>
            <person name="Brodie E.L."/>
            <person name="Williams K.H."/>
            <person name="Hubbard S.S."/>
            <person name="Banfield J.F."/>
        </authorList>
    </citation>
    <scope>NUCLEOTIDE SEQUENCE [LARGE SCALE GENOMIC DNA]</scope>
</reference>
<comment type="caution">
    <text evidence="2">The sequence shown here is derived from an EMBL/GenBank/DDBJ whole genome shotgun (WGS) entry which is preliminary data.</text>
</comment>
<feature type="domain" description="Glycosyl transferase family 1" evidence="1">
    <location>
        <begin position="223"/>
        <end position="328"/>
    </location>
</feature>
<evidence type="ECO:0000313" key="3">
    <source>
        <dbReference type="Proteomes" id="UP000177141"/>
    </source>
</evidence>
<proteinExistence type="predicted"/>
<evidence type="ECO:0000313" key="2">
    <source>
        <dbReference type="EMBL" id="OGK48005.1"/>
    </source>
</evidence>
<accession>A0A1F7IXE1</accession>
<protein>
    <recommendedName>
        <fullName evidence="1">Glycosyl transferase family 1 domain-containing protein</fullName>
    </recommendedName>
</protein>
<dbReference type="PANTHER" id="PTHR45947:SF3">
    <property type="entry name" value="SULFOQUINOVOSYL TRANSFERASE SQD2"/>
    <property type="match status" value="1"/>
</dbReference>
<gene>
    <name evidence="2" type="ORF">A3A93_04355</name>
</gene>
<dbReference type="AlphaFoldDB" id="A0A1F7IXE1"/>
<name>A0A1F7IXE1_9BACT</name>
<dbReference type="InterPro" id="IPR001296">
    <property type="entry name" value="Glyco_trans_1"/>
</dbReference>
<dbReference type="SUPFAM" id="SSF53756">
    <property type="entry name" value="UDP-Glycosyltransferase/glycogen phosphorylase"/>
    <property type="match status" value="1"/>
</dbReference>